<evidence type="ECO:0000313" key="1">
    <source>
        <dbReference type="EMBL" id="KAI3810441.1"/>
    </source>
</evidence>
<reference evidence="2" key="1">
    <citation type="journal article" date="2022" name="Mol. Ecol. Resour.">
        <title>The genomes of chicory, endive, great burdock and yacon provide insights into Asteraceae palaeo-polyploidization history and plant inulin production.</title>
        <authorList>
            <person name="Fan W."/>
            <person name="Wang S."/>
            <person name="Wang H."/>
            <person name="Wang A."/>
            <person name="Jiang F."/>
            <person name="Liu H."/>
            <person name="Zhao H."/>
            <person name="Xu D."/>
            <person name="Zhang Y."/>
        </authorList>
    </citation>
    <scope>NUCLEOTIDE SEQUENCE [LARGE SCALE GENOMIC DNA]</scope>
    <source>
        <strain evidence="2">cv. Yunnan</strain>
    </source>
</reference>
<dbReference type="Proteomes" id="UP001056120">
    <property type="component" value="Linkage Group LG07"/>
</dbReference>
<accession>A0ACB9IRK1</accession>
<dbReference type="EMBL" id="CM042024">
    <property type="protein sequence ID" value="KAI3810441.1"/>
    <property type="molecule type" value="Genomic_DNA"/>
</dbReference>
<sequence>MNQLSLIMTLALIIMFNMLEALDKGKYVPPGHSSTPHPDSSSVQPGARDKKIQELEEKVERLEAQITSLLMKKIETPKVSFEGFQDQEHEVSKPTSPTTTVPDSAP</sequence>
<evidence type="ECO:0000313" key="2">
    <source>
        <dbReference type="Proteomes" id="UP001056120"/>
    </source>
</evidence>
<reference evidence="1 2" key="2">
    <citation type="journal article" date="2022" name="Mol. Ecol. Resour.">
        <title>The genomes of chicory, endive, great burdock and yacon provide insights into Asteraceae paleo-polyploidization history and plant inulin production.</title>
        <authorList>
            <person name="Fan W."/>
            <person name="Wang S."/>
            <person name="Wang H."/>
            <person name="Wang A."/>
            <person name="Jiang F."/>
            <person name="Liu H."/>
            <person name="Zhao H."/>
            <person name="Xu D."/>
            <person name="Zhang Y."/>
        </authorList>
    </citation>
    <scope>NUCLEOTIDE SEQUENCE [LARGE SCALE GENOMIC DNA]</scope>
    <source>
        <strain evidence="2">cv. Yunnan</strain>
        <tissue evidence="1">Leaves</tissue>
    </source>
</reference>
<comment type="caution">
    <text evidence="1">The sequence shown here is derived from an EMBL/GenBank/DDBJ whole genome shotgun (WGS) entry which is preliminary data.</text>
</comment>
<keyword evidence="2" id="KW-1185">Reference proteome</keyword>
<organism evidence="1 2">
    <name type="scientific">Smallanthus sonchifolius</name>
    <dbReference type="NCBI Taxonomy" id="185202"/>
    <lineage>
        <taxon>Eukaryota</taxon>
        <taxon>Viridiplantae</taxon>
        <taxon>Streptophyta</taxon>
        <taxon>Embryophyta</taxon>
        <taxon>Tracheophyta</taxon>
        <taxon>Spermatophyta</taxon>
        <taxon>Magnoliopsida</taxon>
        <taxon>eudicotyledons</taxon>
        <taxon>Gunneridae</taxon>
        <taxon>Pentapetalae</taxon>
        <taxon>asterids</taxon>
        <taxon>campanulids</taxon>
        <taxon>Asterales</taxon>
        <taxon>Asteraceae</taxon>
        <taxon>Asteroideae</taxon>
        <taxon>Heliantheae alliance</taxon>
        <taxon>Millerieae</taxon>
        <taxon>Smallanthus</taxon>
    </lineage>
</organism>
<proteinExistence type="predicted"/>
<name>A0ACB9IRK1_9ASTR</name>
<protein>
    <submittedName>
        <fullName evidence="1">Uncharacterized protein</fullName>
    </submittedName>
</protein>
<gene>
    <name evidence="1" type="ORF">L1987_20053</name>
</gene>